<organism evidence="3 4">
    <name type="scientific">Athelia psychrophila</name>
    <dbReference type="NCBI Taxonomy" id="1759441"/>
    <lineage>
        <taxon>Eukaryota</taxon>
        <taxon>Fungi</taxon>
        <taxon>Dikarya</taxon>
        <taxon>Basidiomycota</taxon>
        <taxon>Agaricomycotina</taxon>
        <taxon>Agaricomycetes</taxon>
        <taxon>Agaricomycetidae</taxon>
        <taxon>Atheliales</taxon>
        <taxon>Atheliaceae</taxon>
        <taxon>Athelia</taxon>
    </lineage>
</organism>
<gene>
    <name evidence="3" type="ORF">FIBSPDRAFT_849729</name>
</gene>
<protein>
    <submittedName>
        <fullName evidence="3">Uncharacterized protein</fullName>
    </submittedName>
</protein>
<sequence length="1057" mass="111970">MALKPMHKPRVGSLGTNASGISNISNVASLSQFPEPPDSIPSISLRLDPYHTPSAPHSPATPSRSYPGTPISGRSAPRRKQSANDHSQYPFGPNFSSSSAAQGDFTYNDYEGSTTPPIASGSTAPLRRKHHTPERSTTMSSRGEQHEGASQSIVDDNEDRMPSTSFITGVLSSADHTARSHTPIDMSSSSHLAYDGMSSISEISYPPRSGAFRTPPAADPMAPASPSNYSQKPSGTFLTMDDDQSAVGSTLTVDSYGVGGSVIRTASMSKKLGARGASVVGYASGTIKRVASTSKSPTSPIHREKRREPRSSSPIPDDECDAQRMALSDFRTDHDAASYSPARRSSVGFHPGDHSTGRGVAPLRESKSGSFFSNLTSSFGGWFAPKSHNLARTTAYPFTPDADEAAYKSKEDNLRLPQLVSRADALEGMLAQGRRPHHSIDTHASAHRRPVVSPWDSKYREDMTARHTYVSSHVPSPSGSWPTAANGNAANMLRLTRRRKGILGITLLLIAIALGVGLGIGLPKKHTPVTCPVGLAGNSCTLNSTCVCTSTQPGQCDALSQNLINLIPTMNDLFVANYTPNMLSDAVWAAQGAPPANQCQSQAVIVDVAPALDDMSAPNRTLWAQSALLWNFIQSQNTAALDSMQEFIVDAPWGDLSQADGPVSDGSNKFVVSLTGFKFDFAAQTVTPPNITFASNGNPSSAQAAQVASTASSALDRMYSFALASSTQRQQPLQSYWAGALAQNSDDLSTFTSAISTAPILLPFDATASPISALLTNSTTSPFPVPLACYPNLNTTQLQLLNDVETIVYGLQSASVTSQVDTSCFPDRPLYGILDILHLRQPFVDSRTGVARQAAALQSDVAPRAIIHSGEVLSALPGTPLTSGMPVSEAIDPRQYGTTNHLNHVLLNFLSSIPDISVAIALVEFVLSGSSVPPANNTTLYNALDSIPALEVAIFGTVTPNDVSSVVSSFATPSGGLFFGSNQSLSVRDWAINGANSSIQWSQYSASSEVVRDTSLSSSTFDSVWTPAYEWFHITTSQVVTVATIVGAFQATGQFAA</sequence>
<feature type="region of interest" description="Disordered" evidence="1">
    <location>
        <begin position="1"/>
        <end position="164"/>
    </location>
</feature>
<reference evidence="3 4" key="1">
    <citation type="journal article" date="2016" name="Mol. Biol. Evol.">
        <title>Comparative Genomics of Early-Diverging Mushroom-Forming Fungi Provides Insights into the Origins of Lignocellulose Decay Capabilities.</title>
        <authorList>
            <person name="Nagy L.G."/>
            <person name="Riley R."/>
            <person name="Tritt A."/>
            <person name="Adam C."/>
            <person name="Daum C."/>
            <person name="Floudas D."/>
            <person name="Sun H."/>
            <person name="Yadav J.S."/>
            <person name="Pangilinan J."/>
            <person name="Larsson K.H."/>
            <person name="Matsuura K."/>
            <person name="Barry K."/>
            <person name="Labutti K."/>
            <person name="Kuo R."/>
            <person name="Ohm R.A."/>
            <person name="Bhattacharya S.S."/>
            <person name="Shirouzu T."/>
            <person name="Yoshinaga Y."/>
            <person name="Martin F.M."/>
            <person name="Grigoriev I.V."/>
            <person name="Hibbett D.S."/>
        </authorList>
    </citation>
    <scope>NUCLEOTIDE SEQUENCE [LARGE SCALE GENOMIC DNA]</scope>
    <source>
        <strain evidence="3 4">CBS 109695</strain>
    </source>
</reference>
<name>A0A166U257_9AGAM</name>
<dbReference type="STRING" id="436010.A0A166U257"/>
<feature type="compositionally biased region" description="Low complexity" evidence="1">
    <location>
        <begin position="51"/>
        <end position="65"/>
    </location>
</feature>
<feature type="region of interest" description="Disordered" evidence="1">
    <location>
        <begin position="289"/>
        <end position="319"/>
    </location>
</feature>
<keyword evidence="4" id="KW-1185">Reference proteome</keyword>
<feature type="compositionally biased region" description="Polar residues" evidence="1">
    <location>
        <begin position="14"/>
        <end position="32"/>
    </location>
</feature>
<feature type="region of interest" description="Disordered" evidence="1">
    <location>
        <begin position="333"/>
        <end position="359"/>
    </location>
</feature>
<keyword evidence="2" id="KW-0812">Transmembrane</keyword>
<evidence type="ECO:0000256" key="2">
    <source>
        <dbReference type="SAM" id="Phobius"/>
    </source>
</evidence>
<keyword evidence="2" id="KW-0472">Membrane</keyword>
<dbReference type="Proteomes" id="UP000076532">
    <property type="component" value="Unassembled WGS sequence"/>
</dbReference>
<dbReference type="AlphaFoldDB" id="A0A166U257"/>
<feature type="compositionally biased region" description="Basic residues" evidence="1">
    <location>
        <begin position="1"/>
        <end position="10"/>
    </location>
</feature>
<keyword evidence="2" id="KW-1133">Transmembrane helix</keyword>
<feature type="compositionally biased region" description="Polar residues" evidence="1">
    <location>
        <begin position="111"/>
        <end position="123"/>
    </location>
</feature>
<dbReference type="EMBL" id="KV417490">
    <property type="protein sequence ID" value="KZP31234.1"/>
    <property type="molecule type" value="Genomic_DNA"/>
</dbReference>
<evidence type="ECO:0000313" key="3">
    <source>
        <dbReference type="EMBL" id="KZP31234.1"/>
    </source>
</evidence>
<proteinExistence type="predicted"/>
<accession>A0A166U257</accession>
<evidence type="ECO:0000256" key="1">
    <source>
        <dbReference type="SAM" id="MobiDB-lite"/>
    </source>
</evidence>
<feature type="compositionally biased region" description="Polar residues" evidence="1">
    <location>
        <begin position="135"/>
        <end position="154"/>
    </location>
</feature>
<dbReference type="OrthoDB" id="5595612at2759"/>
<evidence type="ECO:0000313" key="4">
    <source>
        <dbReference type="Proteomes" id="UP000076532"/>
    </source>
</evidence>
<feature type="transmembrane region" description="Helical" evidence="2">
    <location>
        <begin position="502"/>
        <end position="522"/>
    </location>
</feature>